<proteinExistence type="predicted"/>
<feature type="transmembrane region" description="Helical" evidence="1">
    <location>
        <begin position="168"/>
        <end position="191"/>
    </location>
</feature>
<keyword evidence="1" id="KW-0472">Membrane</keyword>
<feature type="transmembrane region" description="Helical" evidence="1">
    <location>
        <begin position="457"/>
        <end position="476"/>
    </location>
</feature>
<sequence>MWERRSAIEISVGATLRHRKQCGSAAPPSKAVWERRSAIESSVGATLRHRKQCGSDAPPSKAVWERRSAIESSFEEIAENPESAYYNISYVLHYCKCKILLPYLRILAVMGLRPLALDVSEQRSCVCVLGYIHMMFVLALMCVGYVLQYMSCFRRDRGFYYKQHDHEHICYGNVVFSYIVPSCLHMAAYLYTLYIFRINENEQLQNLMERVFLLSSSSPNASVTQRRLVLMLWLFVGLSILWMILSLVTVNIMMAQGIIIFRWLEESPPTIKVSLKVLLILSTLWHDTVQAMIITSYCLQGQLLATHVHLLKEKLLQSVMSPVEWMREIGEFRKLLKYFNEDLAPMVCIFTVVNLSCAASGVIWLLKYDLVDRNTIPIQGISIMNVMLWILIAIVPFIQAARVTAACGSVQSLGHEIRGRPFIYQEMPSAELDSILLYVSSLHMTSKLFQVPITGRYLCLALTLSGIVTLTLVGLGDKT</sequence>
<dbReference type="PANTHER" id="PTHR38337">
    <property type="entry name" value="AGAP010540-PA"/>
    <property type="match status" value="1"/>
</dbReference>
<feature type="transmembrane region" description="Helical" evidence="1">
    <location>
        <begin position="343"/>
        <end position="366"/>
    </location>
</feature>
<feature type="transmembrane region" description="Helical" evidence="1">
    <location>
        <begin position="128"/>
        <end position="147"/>
    </location>
</feature>
<dbReference type="PANTHER" id="PTHR38337:SF1">
    <property type="entry name" value="GUSTATORY RECEPTOR"/>
    <property type="match status" value="1"/>
</dbReference>
<protein>
    <recommendedName>
        <fullName evidence="3">Gustatory receptor</fullName>
    </recommendedName>
</protein>
<organism evidence="2">
    <name type="scientific">Timema tahoe</name>
    <dbReference type="NCBI Taxonomy" id="61484"/>
    <lineage>
        <taxon>Eukaryota</taxon>
        <taxon>Metazoa</taxon>
        <taxon>Ecdysozoa</taxon>
        <taxon>Arthropoda</taxon>
        <taxon>Hexapoda</taxon>
        <taxon>Insecta</taxon>
        <taxon>Pterygota</taxon>
        <taxon>Neoptera</taxon>
        <taxon>Polyneoptera</taxon>
        <taxon>Phasmatodea</taxon>
        <taxon>Timematodea</taxon>
        <taxon>Timematoidea</taxon>
        <taxon>Timematidae</taxon>
        <taxon>Timema</taxon>
    </lineage>
</organism>
<gene>
    <name evidence="2" type="ORF">TTEB3V08_LOCUS619</name>
</gene>
<name>A0A7R9FFE0_9NEOP</name>
<evidence type="ECO:0000313" key="2">
    <source>
        <dbReference type="EMBL" id="CAD7452440.1"/>
    </source>
</evidence>
<reference evidence="2" key="1">
    <citation type="submission" date="2020-11" db="EMBL/GenBank/DDBJ databases">
        <authorList>
            <person name="Tran Van P."/>
        </authorList>
    </citation>
    <scope>NUCLEOTIDE SEQUENCE</scope>
</reference>
<keyword evidence="1" id="KW-1133">Transmembrane helix</keyword>
<feature type="transmembrane region" description="Helical" evidence="1">
    <location>
        <begin position="230"/>
        <end position="254"/>
    </location>
</feature>
<keyword evidence="1" id="KW-0812">Transmembrane</keyword>
<dbReference type="EMBL" id="OE000105">
    <property type="protein sequence ID" value="CAD7452440.1"/>
    <property type="molecule type" value="Genomic_DNA"/>
</dbReference>
<evidence type="ECO:0000256" key="1">
    <source>
        <dbReference type="SAM" id="Phobius"/>
    </source>
</evidence>
<feature type="transmembrane region" description="Helical" evidence="1">
    <location>
        <begin position="378"/>
        <end position="398"/>
    </location>
</feature>
<accession>A0A7R9FFE0</accession>
<dbReference type="AlphaFoldDB" id="A0A7R9FFE0"/>
<evidence type="ECO:0008006" key="3">
    <source>
        <dbReference type="Google" id="ProtNLM"/>
    </source>
</evidence>